<organism evidence="1 2">
    <name type="scientific">Sordaria brevicollis</name>
    <dbReference type="NCBI Taxonomy" id="83679"/>
    <lineage>
        <taxon>Eukaryota</taxon>
        <taxon>Fungi</taxon>
        <taxon>Dikarya</taxon>
        <taxon>Ascomycota</taxon>
        <taxon>Pezizomycotina</taxon>
        <taxon>Sordariomycetes</taxon>
        <taxon>Sordariomycetidae</taxon>
        <taxon>Sordariales</taxon>
        <taxon>Sordariaceae</taxon>
        <taxon>Sordaria</taxon>
    </lineage>
</organism>
<reference evidence="1" key="2">
    <citation type="submission" date="2023-07" db="EMBL/GenBank/DDBJ databases">
        <authorList>
            <consortium name="Lawrence Berkeley National Laboratory"/>
            <person name="Haridas S."/>
            <person name="Hensen N."/>
            <person name="Bonometti L."/>
            <person name="Westerberg I."/>
            <person name="Brannstrom I.O."/>
            <person name="Guillou S."/>
            <person name="Cros-Aarteil S."/>
            <person name="Calhoun S."/>
            <person name="Kuo A."/>
            <person name="Mondo S."/>
            <person name="Pangilinan J."/>
            <person name="Riley R."/>
            <person name="LaButti K."/>
            <person name="Andreopoulos B."/>
            <person name="Lipzen A."/>
            <person name="Chen C."/>
            <person name="Yanf M."/>
            <person name="Daum C."/>
            <person name="Ng V."/>
            <person name="Clum A."/>
            <person name="Steindorff A."/>
            <person name="Ohm R."/>
            <person name="Martin F."/>
            <person name="Silar P."/>
            <person name="Natvig D."/>
            <person name="Lalanne C."/>
            <person name="Gautier V."/>
            <person name="Ament-velasquez S.L."/>
            <person name="Kruys A."/>
            <person name="Hutchinson M.I."/>
            <person name="Powell A.J."/>
            <person name="Barry K."/>
            <person name="Miller A.N."/>
            <person name="Grigoriev I.V."/>
            <person name="Debuchy R."/>
            <person name="Gladieux P."/>
            <person name="Thoren M.H."/>
            <person name="Johannesson H."/>
        </authorList>
    </citation>
    <scope>NUCLEOTIDE SEQUENCE</scope>
    <source>
        <strain evidence="1">FGSC 1904</strain>
    </source>
</reference>
<sequence>MTRIARYRTVQLNLIKVRPLLRARAPLFAYDMSDGCSAFLNHSIATSCFTSHVSMYPYQFQPRPTETHPSAMLQVDFMLSVVSQPPTSPGEPGIDCATRPPQRASSLPEHLDLSGEKHLVGGQDTKAELGKGGQRWANLLGVGEICHHYIPSCRLLGWTWTLSYCCLSHHSSHGSFFLATIYLGWRIAYSPTFRMSQSLLAMYHIAHIFS</sequence>
<dbReference type="AlphaFoldDB" id="A0AAE0PKN4"/>
<comment type="caution">
    <text evidence="1">The sequence shown here is derived from an EMBL/GenBank/DDBJ whole genome shotgun (WGS) entry which is preliminary data.</text>
</comment>
<dbReference type="Proteomes" id="UP001281003">
    <property type="component" value="Unassembled WGS sequence"/>
</dbReference>
<gene>
    <name evidence="1" type="ORF">B0T20DRAFT_119319</name>
</gene>
<evidence type="ECO:0000313" key="1">
    <source>
        <dbReference type="EMBL" id="KAK3401629.1"/>
    </source>
</evidence>
<name>A0AAE0PKN4_SORBR</name>
<keyword evidence="2" id="KW-1185">Reference proteome</keyword>
<proteinExistence type="predicted"/>
<accession>A0AAE0PKN4</accession>
<dbReference type="EMBL" id="JAUTDP010000002">
    <property type="protein sequence ID" value="KAK3401629.1"/>
    <property type="molecule type" value="Genomic_DNA"/>
</dbReference>
<reference evidence="1" key="1">
    <citation type="journal article" date="2023" name="Mol. Phylogenet. Evol.">
        <title>Genome-scale phylogeny and comparative genomics of the fungal order Sordariales.</title>
        <authorList>
            <person name="Hensen N."/>
            <person name="Bonometti L."/>
            <person name="Westerberg I."/>
            <person name="Brannstrom I.O."/>
            <person name="Guillou S."/>
            <person name="Cros-Aarteil S."/>
            <person name="Calhoun S."/>
            <person name="Haridas S."/>
            <person name="Kuo A."/>
            <person name="Mondo S."/>
            <person name="Pangilinan J."/>
            <person name="Riley R."/>
            <person name="LaButti K."/>
            <person name="Andreopoulos B."/>
            <person name="Lipzen A."/>
            <person name="Chen C."/>
            <person name="Yan M."/>
            <person name="Daum C."/>
            <person name="Ng V."/>
            <person name="Clum A."/>
            <person name="Steindorff A."/>
            <person name="Ohm R.A."/>
            <person name="Martin F."/>
            <person name="Silar P."/>
            <person name="Natvig D.O."/>
            <person name="Lalanne C."/>
            <person name="Gautier V."/>
            <person name="Ament-Velasquez S.L."/>
            <person name="Kruys A."/>
            <person name="Hutchinson M.I."/>
            <person name="Powell A.J."/>
            <person name="Barry K."/>
            <person name="Miller A.N."/>
            <person name="Grigoriev I.V."/>
            <person name="Debuchy R."/>
            <person name="Gladieux P."/>
            <person name="Hiltunen Thoren M."/>
            <person name="Johannesson H."/>
        </authorList>
    </citation>
    <scope>NUCLEOTIDE SEQUENCE</scope>
    <source>
        <strain evidence="1">FGSC 1904</strain>
    </source>
</reference>
<protein>
    <submittedName>
        <fullName evidence="1">Uncharacterized protein</fullName>
    </submittedName>
</protein>
<evidence type="ECO:0000313" key="2">
    <source>
        <dbReference type="Proteomes" id="UP001281003"/>
    </source>
</evidence>